<dbReference type="RefSeq" id="WP_328987612.1">
    <property type="nucleotide sequence ID" value="NZ_CP121472.1"/>
</dbReference>
<protein>
    <recommendedName>
        <fullName evidence="3">DUF3450 domain-containing protein</fullName>
    </recommendedName>
</protein>
<evidence type="ECO:0008006" key="3">
    <source>
        <dbReference type="Google" id="ProtNLM"/>
    </source>
</evidence>
<organism evidence="1 2">
    <name type="scientific">Thiorhodovibrio winogradskyi</name>
    <dbReference type="NCBI Taxonomy" id="77007"/>
    <lineage>
        <taxon>Bacteria</taxon>
        <taxon>Pseudomonadati</taxon>
        <taxon>Pseudomonadota</taxon>
        <taxon>Gammaproteobacteria</taxon>
        <taxon>Chromatiales</taxon>
        <taxon>Chromatiaceae</taxon>
        <taxon>Thiorhodovibrio</taxon>
    </lineage>
</organism>
<evidence type="ECO:0000313" key="2">
    <source>
        <dbReference type="Proteomes" id="UP001432180"/>
    </source>
</evidence>
<gene>
    <name evidence="1" type="ORF">Thiowin_02085</name>
</gene>
<accession>A0ABZ0SAK1</accession>
<dbReference type="Proteomes" id="UP001432180">
    <property type="component" value="Chromosome"/>
</dbReference>
<reference evidence="1 2" key="1">
    <citation type="journal article" date="2023" name="Microorganisms">
        <title>Thiorhodovibrio frisius and Trv. litoralis spp. nov., Two Novel Members from a Clade of Fastidious Purple Sulfur Bacteria That Exhibit Unique Red-Shifted Light-Harvesting Capabilities.</title>
        <authorList>
            <person name="Methner A."/>
            <person name="Kuzyk S.B."/>
            <person name="Petersen J."/>
            <person name="Bauer S."/>
            <person name="Brinkmann H."/>
            <person name="Sichau K."/>
            <person name="Wanner G."/>
            <person name="Wolf J."/>
            <person name="Neumann-Schaal M."/>
            <person name="Henke P."/>
            <person name="Tank M."/>
            <person name="Sproer C."/>
            <person name="Bunk B."/>
            <person name="Overmann J."/>
        </authorList>
    </citation>
    <scope>NUCLEOTIDE SEQUENCE [LARGE SCALE GENOMIC DNA]</scope>
    <source>
        <strain evidence="1 2">DSM 6702</strain>
    </source>
</reference>
<name>A0ABZ0SAK1_9GAMM</name>
<dbReference type="EMBL" id="CP121472">
    <property type="protein sequence ID" value="WPL17097.1"/>
    <property type="molecule type" value="Genomic_DNA"/>
</dbReference>
<keyword evidence="2" id="KW-1185">Reference proteome</keyword>
<evidence type="ECO:0000313" key="1">
    <source>
        <dbReference type="EMBL" id="WPL17097.1"/>
    </source>
</evidence>
<dbReference type="InterPro" id="IPR016866">
    <property type="entry name" value="UCP028069"/>
</dbReference>
<dbReference type="Pfam" id="PF11932">
    <property type="entry name" value="DUF3450"/>
    <property type="match status" value="2"/>
</dbReference>
<sequence length="194" mass="22344">MTADLERQAETLERLERQLRRVPPDADLDAFLRQLVEALEAFVRADLPFRRAARLKRVEQLGRLLERPDATPAERLRQILLAYQHELNDGRNIEAYDGELIGTVAADGNADHADAAEEKDNQEQADERPWVTYLRYGRVALVYQHLDGARGGWWNREAGGWRPLQPALNREVRRAIRIARKQMPPDLVLAPLRK</sequence>
<proteinExistence type="predicted"/>